<name>A0AAN7UVG9_9PEZI</name>
<reference evidence="1 2" key="1">
    <citation type="submission" date="2023-10" db="EMBL/GenBank/DDBJ databases">
        <title>Draft genome sequence of Xylaria bambusicola isolate GMP-LS, the root and basal stem rot pathogen of sugarcane in Indonesia.</title>
        <authorList>
            <person name="Selvaraj P."/>
            <person name="Muralishankar V."/>
            <person name="Muruganantham S."/>
            <person name="Sp S."/>
            <person name="Haryani S."/>
            <person name="Lau K.J.X."/>
            <person name="Naqvi N.I."/>
        </authorList>
    </citation>
    <scope>NUCLEOTIDE SEQUENCE [LARGE SCALE GENOMIC DNA]</scope>
    <source>
        <strain evidence="1">GMP-LS</strain>
    </source>
</reference>
<proteinExistence type="predicted"/>
<protein>
    <submittedName>
        <fullName evidence="1">Uncharacterized protein</fullName>
    </submittedName>
</protein>
<dbReference type="AlphaFoldDB" id="A0AAN7UVG9"/>
<keyword evidence="2" id="KW-1185">Reference proteome</keyword>
<organism evidence="1 2">
    <name type="scientific">Xylaria bambusicola</name>
    <dbReference type="NCBI Taxonomy" id="326684"/>
    <lineage>
        <taxon>Eukaryota</taxon>
        <taxon>Fungi</taxon>
        <taxon>Dikarya</taxon>
        <taxon>Ascomycota</taxon>
        <taxon>Pezizomycotina</taxon>
        <taxon>Sordariomycetes</taxon>
        <taxon>Xylariomycetidae</taxon>
        <taxon>Xylariales</taxon>
        <taxon>Xylariaceae</taxon>
        <taxon>Xylaria</taxon>
    </lineage>
</organism>
<sequence length="72" mass="8390">MCEEVWKRWNCEHLTFATYYACDDWSEAHPGANEEGSKECENYQPGVVHHTEEMDERCEDCAHLPTPPDSDE</sequence>
<evidence type="ECO:0000313" key="1">
    <source>
        <dbReference type="EMBL" id="KAK5636088.1"/>
    </source>
</evidence>
<gene>
    <name evidence="1" type="ORF">RRF57_011800</name>
</gene>
<comment type="caution">
    <text evidence="1">The sequence shown here is derived from an EMBL/GenBank/DDBJ whole genome shotgun (WGS) entry which is preliminary data.</text>
</comment>
<dbReference type="EMBL" id="JAWHQM010000062">
    <property type="protein sequence ID" value="KAK5636088.1"/>
    <property type="molecule type" value="Genomic_DNA"/>
</dbReference>
<evidence type="ECO:0000313" key="2">
    <source>
        <dbReference type="Proteomes" id="UP001305414"/>
    </source>
</evidence>
<dbReference type="Proteomes" id="UP001305414">
    <property type="component" value="Unassembled WGS sequence"/>
</dbReference>
<accession>A0AAN7UVG9</accession>